<dbReference type="SMART" id="SM00267">
    <property type="entry name" value="GGDEF"/>
    <property type="match status" value="1"/>
</dbReference>
<organism evidence="4 5">
    <name type="scientific">Pseudaeromonas sharmana</name>
    <dbReference type="NCBI Taxonomy" id="328412"/>
    <lineage>
        <taxon>Bacteria</taxon>
        <taxon>Pseudomonadati</taxon>
        <taxon>Pseudomonadota</taxon>
        <taxon>Gammaproteobacteria</taxon>
        <taxon>Aeromonadales</taxon>
        <taxon>Aeromonadaceae</taxon>
        <taxon>Pseudaeromonas</taxon>
    </lineage>
</organism>
<evidence type="ECO:0000256" key="1">
    <source>
        <dbReference type="SAM" id="Phobius"/>
    </source>
</evidence>
<evidence type="ECO:0000313" key="4">
    <source>
        <dbReference type="EMBL" id="MFC3914678.1"/>
    </source>
</evidence>
<feature type="transmembrane region" description="Helical" evidence="1">
    <location>
        <begin position="12"/>
        <end position="31"/>
    </location>
</feature>
<dbReference type="InterPro" id="IPR000160">
    <property type="entry name" value="GGDEF_dom"/>
</dbReference>
<keyword evidence="1" id="KW-1133">Transmembrane helix</keyword>
<dbReference type="PROSITE" id="PS50887">
    <property type="entry name" value="GGDEF"/>
    <property type="match status" value="1"/>
</dbReference>
<dbReference type="CDD" id="cd01948">
    <property type="entry name" value="EAL"/>
    <property type="match status" value="1"/>
</dbReference>
<dbReference type="PANTHER" id="PTHR33121">
    <property type="entry name" value="CYCLIC DI-GMP PHOSPHODIESTERASE PDEF"/>
    <property type="match status" value="1"/>
</dbReference>
<dbReference type="Proteomes" id="UP001595692">
    <property type="component" value="Unassembled WGS sequence"/>
</dbReference>
<feature type="transmembrane region" description="Helical" evidence="1">
    <location>
        <begin position="123"/>
        <end position="144"/>
    </location>
</feature>
<feature type="domain" description="GGDEF" evidence="3">
    <location>
        <begin position="231"/>
        <end position="362"/>
    </location>
</feature>
<dbReference type="InterPro" id="IPR043128">
    <property type="entry name" value="Rev_trsase/Diguanyl_cyclase"/>
</dbReference>
<dbReference type="Pfam" id="PF00563">
    <property type="entry name" value="EAL"/>
    <property type="match status" value="1"/>
</dbReference>
<evidence type="ECO:0000259" key="2">
    <source>
        <dbReference type="PROSITE" id="PS50883"/>
    </source>
</evidence>
<gene>
    <name evidence="4" type="ORF">ACFOSS_14610</name>
</gene>
<dbReference type="InterPro" id="IPR035919">
    <property type="entry name" value="EAL_sf"/>
</dbReference>
<protein>
    <submittedName>
        <fullName evidence="4">EAL domain-containing protein</fullName>
    </submittedName>
</protein>
<accession>A0ABV8CRC8</accession>
<dbReference type="PROSITE" id="PS50883">
    <property type="entry name" value="EAL"/>
    <property type="match status" value="1"/>
</dbReference>
<dbReference type="InterPro" id="IPR029787">
    <property type="entry name" value="Nucleotide_cyclase"/>
</dbReference>
<dbReference type="SUPFAM" id="SSF141868">
    <property type="entry name" value="EAL domain-like"/>
    <property type="match status" value="1"/>
</dbReference>
<dbReference type="RefSeq" id="WP_377153829.1">
    <property type="nucleotide sequence ID" value="NZ_JBHSAF010000014.1"/>
</dbReference>
<evidence type="ECO:0000259" key="3">
    <source>
        <dbReference type="PROSITE" id="PS50887"/>
    </source>
</evidence>
<dbReference type="SUPFAM" id="SSF55073">
    <property type="entry name" value="Nucleotide cyclase"/>
    <property type="match status" value="1"/>
</dbReference>
<reference evidence="5" key="1">
    <citation type="journal article" date="2019" name="Int. J. Syst. Evol. Microbiol.">
        <title>The Global Catalogue of Microorganisms (GCM) 10K type strain sequencing project: providing services to taxonomists for standard genome sequencing and annotation.</title>
        <authorList>
            <consortium name="The Broad Institute Genomics Platform"/>
            <consortium name="The Broad Institute Genome Sequencing Center for Infectious Disease"/>
            <person name="Wu L."/>
            <person name="Ma J."/>
        </authorList>
    </citation>
    <scope>NUCLEOTIDE SEQUENCE [LARGE SCALE GENOMIC DNA]</scope>
    <source>
        <strain evidence="5">CCUG 54939</strain>
    </source>
</reference>
<dbReference type="EMBL" id="JBHSAF010000014">
    <property type="protein sequence ID" value="MFC3914678.1"/>
    <property type="molecule type" value="Genomic_DNA"/>
</dbReference>
<dbReference type="Pfam" id="PF00990">
    <property type="entry name" value="GGDEF"/>
    <property type="match status" value="1"/>
</dbReference>
<comment type="caution">
    <text evidence="4">The sequence shown here is derived from an EMBL/GenBank/DDBJ whole genome shotgun (WGS) entry which is preliminary data.</text>
</comment>
<dbReference type="InterPro" id="IPR001633">
    <property type="entry name" value="EAL_dom"/>
</dbReference>
<dbReference type="InterPro" id="IPR050706">
    <property type="entry name" value="Cyclic-di-GMP_PDE-like"/>
</dbReference>
<proteinExistence type="predicted"/>
<dbReference type="Gene3D" id="3.20.20.450">
    <property type="entry name" value="EAL domain"/>
    <property type="match status" value="1"/>
</dbReference>
<dbReference type="Gene3D" id="3.30.70.270">
    <property type="match status" value="1"/>
</dbReference>
<sequence>MHKHANPLLRYAIGATLGLLLLNGAVIHVLQSNRLEEMNQMVGASLKQALPSSSAPGANLDELSRQLHLQKLTVIDSNQDASAPQASDMLLWLYPALQGRVALQTPGQQASFRLDNNVLLPELLGLALTTLATLLLSVWALFYLQRQQQRQMEAQLKVEILTQDHSAAPLPEISHALQEREHLVRTQLEESQNRARELELRASQDPLTGLLNRTSFQRDLTARLQDDSQQNMALLAVIRATELSNINKQRGFVSGDRYLQDIAALLVRACKRLANTDVYRLAGSDFAILQKISNANLSEQLGQELKQLFDQYQNEQALDGTAYTGMTLFRSGQLAEQILGRSDLALAKSQTGAINGWFLQEKDAEDYLQGERHWKQVINQVIESKAIMLMQQPMQSMNISIRTYNEILARFVGDNNQLMPTETILAMAQRHDLLVQLEQQIIEMIIAQYTSRAVDQRWGVNLSANALMNNGFLIWLERQLLKEPNVASNLVFELDEDLLDCNLAASVRLFEMLRRTGSRSSISKFGKGLGSFRLYRELKPDYIKLDASLIDSLERDHTSQQFIRMIVEVSHRLGCIVVAEGVENVGQKQLLETLYVDAIQGYLVARPAPIPALSAPNLEII</sequence>
<keyword evidence="1" id="KW-0812">Transmembrane</keyword>
<name>A0ABV8CRC8_9GAMM</name>
<dbReference type="PANTHER" id="PTHR33121:SF79">
    <property type="entry name" value="CYCLIC DI-GMP PHOSPHODIESTERASE PDED-RELATED"/>
    <property type="match status" value="1"/>
</dbReference>
<keyword evidence="1" id="KW-0472">Membrane</keyword>
<feature type="domain" description="EAL" evidence="2">
    <location>
        <begin position="371"/>
        <end position="621"/>
    </location>
</feature>
<keyword evidence="5" id="KW-1185">Reference proteome</keyword>
<dbReference type="SMART" id="SM00052">
    <property type="entry name" value="EAL"/>
    <property type="match status" value="1"/>
</dbReference>
<evidence type="ECO:0000313" key="5">
    <source>
        <dbReference type="Proteomes" id="UP001595692"/>
    </source>
</evidence>